<organism evidence="3 4">
    <name type="scientific">Longimicrobium terrae</name>
    <dbReference type="NCBI Taxonomy" id="1639882"/>
    <lineage>
        <taxon>Bacteria</taxon>
        <taxon>Pseudomonadati</taxon>
        <taxon>Gemmatimonadota</taxon>
        <taxon>Longimicrobiia</taxon>
        <taxon>Longimicrobiales</taxon>
        <taxon>Longimicrobiaceae</taxon>
        <taxon>Longimicrobium</taxon>
    </lineage>
</organism>
<evidence type="ECO:0000256" key="2">
    <source>
        <dbReference type="SAM" id="SignalP"/>
    </source>
</evidence>
<sequence length="62" mass="6140">MIRRTSLAALLVLFAAGACSQAPTDTGVRADAPVARDSVVVDNPPPADTTRDTGGGTLGSGT</sequence>
<dbReference type="PROSITE" id="PS51257">
    <property type="entry name" value="PROKAR_LIPOPROTEIN"/>
    <property type="match status" value="1"/>
</dbReference>
<protein>
    <submittedName>
        <fullName evidence="3">Uncharacterized protein</fullName>
    </submittedName>
</protein>
<keyword evidence="2" id="KW-0732">Signal</keyword>
<evidence type="ECO:0000313" key="3">
    <source>
        <dbReference type="EMBL" id="MBB6071442.1"/>
    </source>
</evidence>
<accession>A0A841H0B3</accession>
<dbReference type="RefSeq" id="WP_170036671.1">
    <property type="nucleotide sequence ID" value="NZ_JABDTL010000002.1"/>
</dbReference>
<feature type="compositionally biased region" description="Gly residues" evidence="1">
    <location>
        <begin position="53"/>
        <end position="62"/>
    </location>
</feature>
<dbReference type="Proteomes" id="UP000582837">
    <property type="component" value="Unassembled WGS sequence"/>
</dbReference>
<evidence type="ECO:0000313" key="4">
    <source>
        <dbReference type="Proteomes" id="UP000582837"/>
    </source>
</evidence>
<keyword evidence="4" id="KW-1185">Reference proteome</keyword>
<reference evidence="3 4" key="1">
    <citation type="submission" date="2020-08" db="EMBL/GenBank/DDBJ databases">
        <title>Genomic Encyclopedia of Type Strains, Phase IV (KMG-IV): sequencing the most valuable type-strain genomes for metagenomic binning, comparative biology and taxonomic classification.</title>
        <authorList>
            <person name="Goeker M."/>
        </authorList>
    </citation>
    <scope>NUCLEOTIDE SEQUENCE [LARGE SCALE GENOMIC DNA]</scope>
    <source>
        <strain evidence="3 4">DSM 29007</strain>
    </source>
</reference>
<gene>
    <name evidence="3" type="ORF">HNQ61_003066</name>
</gene>
<dbReference type="AlphaFoldDB" id="A0A841H0B3"/>
<name>A0A841H0B3_9BACT</name>
<proteinExistence type="predicted"/>
<feature type="region of interest" description="Disordered" evidence="1">
    <location>
        <begin position="24"/>
        <end position="62"/>
    </location>
</feature>
<feature type="signal peptide" evidence="2">
    <location>
        <begin position="1"/>
        <end position="20"/>
    </location>
</feature>
<evidence type="ECO:0000256" key="1">
    <source>
        <dbReference type="SAM" id="MobiDB-lite"/>
    </source>
</evidence>
<feature type="chain" id="PRO_5032725120" evidence="2">
    <location>
        <begin position="21"/>
        <end position="62"/>
    </location>
</feature>
<comment type="caution">
    <text evidence="3">The sequence shown here is derived from an EMBL/GenBank/DDBJ whole genome shotgun (WGS) entry which is preliminary data.</text>
</comment>
<dbReference type="EMBL" id="JACHIA010000008">
    <property type="protein sequence ID" value="MBB6071442.1"/>
    <property type="molecule type" value="Genomic_DNA"/>
</dbReference>